<evidence type="ECO:0000313" key="14">
    <source>
        <dbReference type="EMBL" id="UYG93542.1"/>
    </source>
</evidence>
<feature type="transmembrane region" description="Helical" evidence="12">
    <location>
        <begin position="46"/>
        <end position="70"/>
    </location>
</feature>
<keyword evidence="5" id="KW-0997">Cell inner membrane</keyword>
<keyword evidence="6 12" id="KW-0812">Transmembrane</keyword>
<comment type="similarity">
    <text evidence="2">Belongs to the major facilitator superfamily. Metabolite:H+ Symporter (MHS) family (TC 2.A.1.6) family.</text>
</comment>
<dbReference type="Proteomes" id="UP001163104">
    <property type="component" value="Chromosome"/>
</dbReference>
<evidence type="ECO:0000313" key="15">
    <source>
        <dbReference type="Proteomes" id="UP001163104"/>
    </source>
</evidence>
<evidence type="ECO:0000256" key="8">
    <source>
        <dbReference type="ARBA" id="ARBA00022989"/>
    </source>
</evidence>
<feature type="transmembrane region" description="Helical" evidence="12">
    <location>
        <begin position="112"/>
        <end position="135"/>
    </location>
</feature>
<dbReference type="EMBL" id="CP107027">
    <property type="protein sequence ID" value="UYG93542.1"/>
    <property type="molecule type" value="Genomic_DNA"/>
</dbReference>
<accession>A0AA46NZT4</accession>
<keyword evidence="4" id="KW-1003">Cell membrane</keyword>
<sequence>MEKKLEKKVLIASLIGSSIEWFDYFLYGTVAALVFNQMFFHSDDPAVGLMLAYASFALAFFIRPLGGVIFSHIGDKIGRKKTLVLTLSLMGGATVLMGFLPTYDNIGAAAPILLILLRLIQGIGLGGEWGGALLLAVEYAPKNRRGFFGSIPQMGVTIGMLLGTLALSIMTLLPEEAFLSWGWRVPFILSALLVFFGLWIRKGIDETPSFKKAQEKGEIAKIPFVETMQSHWKEVLIAVGAKVVETAPFYIFGTFIVSYATTQLGFSRTVTLNAVTIATIITTILIPIMGKLSDKIGRKKLYVGGTVLMMLYAFPYFWLLHQGSAVLLVVATILGLGIIWAPITAVLGTMFSEIFKSNVRYTGITLGYQIGAALAGGTAPLVATALLNAYDNSYVPVALYIMLAAAISLIAISSVRDRSNQDLDSDLTGENSFHTGFGQTNHKA</sequence>
<dbReference type="GO" id="GO:0005886">
    <property type="term" value="C:plasma membrane"/>
    <property type="evidence" value="ECO:0007669"/>
    <property type="project" value="UniProtKB-SubCell"/>
</dbReference>
<evidence type="ECO:0000256" key="9">
    <source>
        <dbReference type="ARBA" id="ARBA00023136"/>
    </source>
</evidence>
<feature type="transmembrane region" description="Helical" evidence="12">
    <location>
        <begin position="301"/>
        <end position="319"/>
    </location>
</feature>
<feature type="transmembrane region" description="Helical" evidence="12">
    <location>
        <begin position="235"/>
        <end position="258"/>
    </location>
</feature>
<evidence type="ECO:0000256" key="4">
    <source>
        <dbReference type="ARBA" id="ARBA00022475"/>
    </source>
</evidence>
<evidence type="ECO:0000259" key="13">
    <source>
        <dbReference type="PROSITE" id="PS50850"/>
    </source>
</evidence>
<dbReference type="Gene3D" id="1.20.1250.20">
    <property type="entry name" value="MFS general substrate transporter like domains"/>
    <property type="match status" value="2"/>
</dbReference>
<evidence type="ECO:0000256" key="3">
    <source>
        <dbReference type="ARBA" id="ARBA00022448"/>
    </source>
</evidence>
<gene>
    <name evidence="14" type="ORF">OD459_15135</name>
</gene>
<evidence type="ECO:0000256" key="5">
    <source>
        <dbReference type="ARBA" id="ARBA00022519"/>
    </source>
</evidence>
<keyword evidence="8 12" id="KW-1133">Transmembrane helix</keyword>
<keyword evidence="9 12" id="KW-0472">Membrane</keyword>
<feature type="transmembrane region" description="Helical" evidence="12">
    <location>
        <begin position="363"/>
        <end position="387"/>
    </location>
</feature>
<evidence type="ECO:0000256" key="12">
    <source>
        <dbReference type="SAM" id="Phobius"/>
    </source>
</evidence>
<dbReference type="InterPro" id="IPR020846">
    <property type="entry name" value="MFS_dom"/>
</dbReference>
<feature type="transmembrane region" description="Helical" evidence="12">
    <location>
        <begin position="270"/>
        <end position="289"/>
    </location>
</feature>
<keyword evidence="7" id="KW-0769">Symport</keyword>
<dbReference type="CDD" id="cd17369">
    <property type="entry name" value="MFS_ShiA_like"/>
    <property type="match status" value="1"/>
</dbReference>
<proteinExistence type="inferred from homology"/>
<feature type="transmembrane region" description="Helical" evidence="12">
    <location>
        <begin position="181"/>
        <end position="200"/>
    </location>
</feature>
<dbReference type="PANTHER" id="PTHR43045:SF1">
    <property type="entry name" value="SHIKIMATE TRANSPORTER"/>
    <property type="match status" value="1"/>
</dbReference>
<protein>
    <recommendedName>
        <fullName evidence="11">Putative proline/betaine transporter</fullName>
    </recommendedName>
</protein>
<dbReference type="InterPro" id="IPR005829">
    <property type="entry name" value="Sugar_transporter_CS"/>
</dbReference>
<feature type="transmembrane region" description="Helical" evidence="12">
    <location>
        <begin position="147"/>
        <end position="169"/>
    </location>
</feature>
<reference evidence="14" key="1">
    <citation type="submission" date="2022-10" db="EMBL/GenBank/DDBJ databases">
        <title>Mechanism of multi-heavy metal repair in Cytobacillus Firmus M7.</title>
        <authorList>
            <person name="Li X."/>
            <person name="Yu C."/>
        </authorList>
    </citation>
    <scope>NUCLEOTIDE SEQUENCE</scope>
    <source>
        <strain evidence="14">M7</strain>
    </source>
</reference>
<dbReference type="PANTHER" id="PTHR43045">
    <property type="entry name" value="SHIKIMATE TRANSPORTER"/>
    <property type="match status" value="1"/>
</dbReference>
<feature type="domain" description="Major facilitator superfamily (MFS) profile" evidence="13">
    <location>
        <begin position="9"/>
        <end position="416"/>
    </location>
</feature>
<evidence type="ECO:0000256" key="2">
    <source>
        <dbReference type="ARBA" id="ARBA00008240"/>
    </source>
</evidence>
<feature type="transmembrane region" description="Helical" evidence="12">
    <location>
        <begin position="325"/>
        <end position="351"/>
    </location>
</feature>
<dbReference type="SUPFAM" id="SSF103473">
    <property type="entry name" value="MFS general substrate transporter"/>
    <property type="match status" value="1"/>
</dbReference>
<dbReference type="RefSeq" id="WP_263599187.1">
    <property type="nucleotide sequence ID" value="NZ_CP107027.1"/>
</dbReference>
<comment type="subcellular location">
    <subcellularLocation>
        <location evidence="1">Cell inner membrane</location>
        <topology evidence="1">Multi-pass membrane protein</topology>
    </subcellularLocation>
</comment>
<evidence type="ECO:0000256" key="11">
    <source>
        <dbReference type="ARBA" id="ARBA00039918"/>
    </source>
</evidence>
<feature type="transmembrane region" description="Helical" evidence="12">
    <location>
        <begin position="82"/>
        <end position="100"/>
    </location>
</feature>
<dbReference type="InterPro" id="IPR004736">
    <property type="entry name" value="MHS_symport"/>
</dbReference>
<dbReference type="AlphaFoldDB" id="A0AA46NZT4"/>
<evidence type="ECO:0000256" key="6">
    <source>
        <dbReference type="ARBA" id="ARBA00022692"/>
    </source>
</evidence>
<dbReference type="InterPro" id="IPR011701">
    <property type="entry name" value="MFS"/>
</dbReference>
<organism evidence="14 15">
    <name type="scientific">Cytobacillus firmus</name>
    <name type="common">Bacillus firmus</name>
    <dbReference type="NCBI Taxonomy" id="1399"/>
    <lineage>
        <taxon>Bacteria</taxon>
        <taxon>Bacillati</taxon>
        <taxon>Bacillota</taxon>
        <taxon>Bacilli</taxon>
        <taxon>Bacillales</taxon>
        <taxon>Bacillaceae</taxon>
        <taxon>Cytobacillus</taxon>
    </lineage>
</organism>
<evidence type="ECO:0000256" key="10">
    <source>
        <dbReference type="ARBA" id="ARBA00037295"/>
    </source>
</evidence>
<dbReference type="InterPro" id="IPR036259">
    <property type="entry name" value="MFS_trans_sf"/>
</dbReference>
<dbReference type="FunFam" id="1.20.1250.20:FF:000001">
    <property type="entry name" value="Dicarboxylate MFS transporter"/>
    <property type="match status" value="1"/>
</dbReference>
<dbReference type="Pfam" id="PF07690">
    <property type="entry name" value="MFS_1"/>
    <property type="match status" value="1"/>
</dbReference>
<dbReference type="PROSITE" id="PS00217">
    <property type="entry name" value="SUGAR_TRANSPORT_2"/>
    <property type="match status" value="1"/>
</dbReference>
<keyword evidence="3" id="KW-0813">Transport</keyword>
<evidence type="ECO:0000256" key="7">
    <source>
        <dbReference type="ARBA" id="ARBA00022847"/>
    </source>
</evidence>
<dbReference type="PROSITE" id="PS50850">
    <property type="entry name" value="MFS"/>
    <property type="match status" value="1"/>
</dbReference>
<dbReference type="PROSITE" id="PS00216">
    <property type="entry name" value="SUGAR_TRANSPORT_1"/>
    <property type="match status" value="1"/>
</dbReference>
<dbReference type="GO" id="GO:0015293">
    <property type="term" value="F:symporter activity"/>
    <property type="evidence" value="ECO:0007669"/>
    <property type="project" value="UniProtKB-KW"/>
</dbReference>
<feature type="transmembrane region" description="Helical" evidence="12">
    <location>
        <begin position="21"/>
        <end position="40"/>
    </location>
</feature>
<name>A0AA46NZT4_CYTFI</name>
<feature type="transmembrane region" description="Helical" evidence="12">
    <location>
        <begin position="393"/>
        <end position="412"/>
    </location>
</feature>
<dbReference type="NCBIfam" id="TIGR00883">
    <property type="entry name" value="2A0106"/>
    <property type="match status" value="1"/>
</dbReference>
<evidence type="ECO:0000256" key="1">
    <source>
        <dbReference type="ARBA" id="ARBA00004429"/>
    </source>
</evidence>
<comment type="function">
    <text evidence="10">May be a proton symporter involved in the uptake of osmolytes such as proline and glycine betaine.</text>
</comment>